<dbReference type="GO" id="GO:0005643">
    <property type="term" value="C:nuclear pore"/>
    <property type="evidence" value="ECO:0007669"/>
    <property type="project" value="TreeGrafter"/>
</dbReference>
<proteinExistence type="inferred from homology"/>
<dbReference type="Pfam" id="PF19282">
    <property type="entry name" value="Exportin-T"/>
    <property type="match status" value="1"/>
</dbReference>
<evidence type="ECO:0000313" key="13">
    <source>
        <dbReference type="Proteomes" id="UP000284842"/>
    </source>
</evidence>
<dbReference type="Pfam" id="PF08389">
    <property type="entry name" value="Xpo1"/>
    <property type="match status" value="1"/>
</dbReference>
<evidence type="ECO:0000256" key="7">
    <source>
        <dbReference type="ARBA" id="ARBA00022884"/>
    </source>
</evidence>
<name>A0A409YLK9_9AGAR</name>
<dbReference type="GO" id="GO:0016363">
    <property type="term" value="C:nuclear matrix"/>
    <property type="evidence" value="ECO:0007669"/>
    <property type="project" value="TreeGrafter"/>
</dbReference>
<dbReference type="GO" id="GO:0005737">
    <property type="term" value="C:cytoplasm"/>
    <property type="evidence" value="ECO:0007669"/>
    <property type="project" value="UniProtKB-SubCell"/>
</dbReference>
<dbReference type="GO" id="GO:0031267">
    <property type="term" value="F:small GTPase binding"/>
    <property type="evidence" value="ECO:0007669"/>
    <property type="project" value="InterPro"/>
</dbReference>
<evidence type="ECO:0000259" key="10">
    <source>
        <dbReference type="Pfam" id="PF08389"/>
    </source>
</evidence>
<dbReference type="InterPro" id="IPR040017">
    <property type="entry name" value="XPOT"/>
</dbReference>
<dbReference type="Gene3D" id="1.25.10.10">
    <property type="entry name" value="Leucine-rich Repeat Variant"/>
    <property type="match status" value="1"/>
</dbReference>
<dbReference type="STRING" id="181874.A0A409YLK9"/>
<dbReference type="FunCoup" id="A0A409YLK9">
    <property type="interactions" value="670"/>
</dbReference>
<dbReference type="InterPro" id="IPR016024">
    <property type="entry name" value="ARM-type_fold"/>
</dbReference>
<dbReference type="GO" id="GO:0000049">
    <property type="term" value="F:tRNA binding"/>
    <property type="evidence" value="ECO:0007669"/>
    <property type="project" value="UniProtKB-UniRule"/>
</dbReference>
<accession>A0A409YLK9</accession>
<evidence type="ECO:0000256" key="9">
    <source>
        <dbReference type="RuleBase" id="RU366037"/>
    </source>
</evidence>
<comment type="function">
    <text evidence="9">tRNA nucleus export receptor which facilitates tRNA translocation across the nuclear pore complex.</text>
</comment>
<dbReference type="PANTHER" id="PTHR15952:SF11">
    <property type="entry name" value="EXPORTIN-T"/>
    <property type="match status" value="1"/>
</dbReference>
<evidence type="ECO:0000256" key="1">
    <source>
        <dbReference type="ARBA" id="ARBA00004496"/>
    </source>
</evidence>
<evidence type="ECO:0000256" key="6">
    <source>
        <dbReference type="ARBA" id="ARBA00022555"/>
    </source>
</evidence>
<gene>
    <name evidence="12" type="ORF">CVT24_008097</name>
</gene>
<keyword evidence="6 9" id="KW-0820">tRNA-binding</keyword>
<keyword evidence="13" id="KW-1185">Reference proteome</keyword>
<comment type="similarity">
    <text evidence="2 9">Belongs to the exportin family.</text>
</comment>
<comment type="caution">
    <text evidence="12">The sequence shown here is derived from an EMBL/GenBank/DDBJ whole genome shotgun (WGS) entry which is preliminary data.</text>
</comment>
<dbReference type="Proteomes" id="UP000284842">
    <property type="component" value="Unassembled WGS sequence"/>
</dbReference>
<keyword evidence="5 9" id="KW-0963">Cytoplasm</keyword>
<keyword evidence="7 9" id="KW-0694">RNA-binding</keyword>
<keyword evidence="4 9" id="KW-0813">Transport</keyword>
<comment type="subcellular location">
    <subcellularLocation>
        <location evidence="1 9">Cytoplasm</location>
    </subcellularLocation>
    <subcellularLocation>
        <location evidence="9">Nucleus</location>
    </subcellularLocation>
    <text evidence="9">Shuttles between the nucleus and the cytoplasm.</text>
</comment>
<dbReference type="SUPFAM" id="SSF48371">
    <property type="entry name" value="ARM repeat"/>
    <property type="match status" value="1"/>
</dbReference>
<evidence type="ECO:0000256" key="4">
    <source>
        <dbReference type="ARBA" id="ARBA00022448"/>
    </source>
</evidence>
<evidence type="ECO:0000256" key="3">
    <source>
        <dbReference type="ARBA" id="ARBA00018928"/>
    </source>
</evidence>
<protein>
    <recommendedName>
        <fullName evidence="3 9">Exportin-T</fullName>
    </recommendedName>
    <alternativeName>
        <fullName evidence="9">Exportin(tRNA)</fullName>
    </alternativeName>
    <alternativeName>
        <fullName evidence="9">tRNA exportin</fullName>
    </alternativeName>
</protein>
<dbReference type="EMBL" id="NHTK01001009">
    <property type="protein sequence ID" value="PPR03905.1"/>
    <property type="molecule type" value="Genomic_DNA"/>
</dbReference>
<dbReference type="OrthoDB" id="26399at2759"/>
<dbReference type="PANTHER" id="PTHR15952">
    <property type="entry name" value="EXPORTIN-T/LOS1"/>
    <property type="match status" value="1"/>
</dbReference>
<dbReference type="InterPro" id="IPR045546">
    <property type="entry name" value="Exportin-T_C"/>
</dbReference>
<dbReference type="InterPro" id="IPR011989">
    <property type="entry name" value="ARM-like"/>
</dbReference>
<organism evidence="12 13">
    <name type="scientific">Panaeolus cyanescens</name>
    <dbReference type="NCBI Taxonomy" id="181874"/>
    <lineage>
        <taxon>Eukaryota</taxon>
        <taxon>Fungi</taxon>
        <taxon>Dikarya</taxon>
        <taxon>Basidiomycota</taxon>
        <taxon>Agaricomycotina</taxon>
        <taxon>Agaricomycetes</taxon>
        <taxon>Agaricomycetidae</taxon>
        <taxon>Agaricales</taxon>
        <taxon>Agaricineae</taxon>
        <taxon>Galeropsidaceae</taxon>
        <taxon>Panaeolus</taxon>
    </lineage>
</organism>
<reference evidence="12 13" key="1">
    <citation type="journal article" date="2018" name="Evol. Lett.">
        <title>Horizontal gene cluster transfer increased hallucinogenic mushroom diversity.</title>
        <authorList>
            <person name="Reynolds H.T."/>
            <person name="Vijayakumar V."/>
            <person name="Gluck-Thaler E."/>
            <person name="Korotkin H.B."/>
            <person name="Matheny P.B."/>
            <person name="Slot J.C."/>
        </authorList>
    </citation>
    <scope>NUCLEOTIDE SEQUENCE [LARGE SCALE GENOMIC DNA]</scope>
    <source>
        <strain evidence="12 13">2629</strain>
    </source>
</reference>
<dbReference type="GO" id="GO:0071528">
    <property type="term" value="P:tRNA re-export from nucleus"/>
    <property type="evidence" value="ECO:0007669"/>
    <property type="project" value="UniProtKB-UniRule"/>
</dbReference>
<evidence type="ECO:0000256" key="8">
    <source>
        <dbReference type="ARBA" id="ARBA00023242"/>
    </source>
</evidence>
<dbReference type="InParanoid" id="A0A409YLK9"/>
<evidence type="ECO:0000259" key="11">
    <source>
        <dbReference type="Pfam" id="PF19282"/>
    </source>
</evidence>
<feature type="domain" description="Exportin-1/Importin-beta-like" evidence="10">
    <location>
        <begin position="348"/>
        <end position="520"/>
    </location>
</feature>
<evidence type="ECO:0000256" key="5">
    <source>
        <dbReference type="ARBA" id="ARBA00022490"/>
    </source>
</evidence>
<dbReference type="InterPro" id="IPR013598">
    <property type="entry name" value="Exportin-1/Importin-b-like"/>
</dbReference>
<evidence type="ECO:0000313" key="12">
    <source>
        <dbReference type="EMBL" id="PPR03905.1"/>
    </source>
</evidence>
<feature type="domain" description="Exportin-T C-terminal" evidence="11">
    <location>
        <begin position="608"/>
        <end position="1290"/>
    </location>
</feature>
<evidence type="ECO:0000256" key="2">
    <source>
        <dbReference type="ARBA" id="ARBA00009466"/>
    </source>
</evidence>
<keyword evidence="8 9" id="KW-0539">Nucleus</keyword>
<sequence length="1297" mass="146507">MVLVRQLPERILSEVKSSDIEHATNHTTEWGSVIADFESTSVRNGELYITNEPTYEPFPKTLSVMVAQSAFSTLEKGSIGIYEFPIDLSLREAKFTDWLPTHTFKTPPNVTLEPMCMGKVGYRAVWLEHQWNSDELRLMRATFPSMGAPEPFMVSLLHPAAFALPFEPVKVKSMHLEESSGRDHVVFKGHRVLIRFWTFVSESFLLFIPPLSYILLVVLASELNSFLSICHLNLSMEQEIDQIVQAIAIAFDQTQISLHQQALAYISSIQENANETWRLALKIFVDQNADGSRKYPSQARFFALRVLDEFLDNRFERFDDESFQTLQQALINYIRTEYVLGPAEADATFLRNKFSHTLTLFFLCTYTEQWPTFFSDLFTLIRPPDQNAQSGLNRHVSLLFFHIVLEISGEVADQIIKSARTFNAIRHARDGKVRDAVRDRDAGSINEAVLTIIIEGVEKMNELRKNPGASSDPKALDHAIEVVDWGVRTYGSYVGWIDINLTVTPTTVPLLFNLLADPSLPIRLATSVALLRIVSKGLKEPGDKLQLLKVLSLGQVLDALESKTRAQQIERGEDTDEGEESYREALGKLLNVLGQEIAKLTEECPNEDIKAEASTYLTQIQPVMLRFLADEYDDTCSTVFPLLQIILSSYKRARKITTDPLEESKRQFLTQLMEVILVKMKWEDDPDADDADEDDVAEFEKMRKANSILAIDQDLVTDAVRALALNTINAYQTGVSLKWNDAELGIYLVYIFGEINKSGGKGRAAFCFAPAVAPEKRKGTDYSEYPLTPHGEMLFSLVQSGIASFPNRSVSLQFFEAVSRYTDFFKVRRECIIPTLEAMVDQRGLHNDKKEFRSRIYYLFHRFIKELRNEIPVEISGTIISSMQDLLPINVTIPEPEEPELDILTEAIKGSDFDAQLYLFETVGILNSLMFRDSAQQSTVLLSLVKPLMDDLSASFQAFRTNGPSDLVPIVRVHHIIMSLGNISKGFPDYPSEVPPNYIFPPLDVFGQMAQAILVCLEAMNVFKPIRDAARFAFARILATAGPTVTHFIPPLMTNLLAHFEPSELVDFMNFIGLLVHKLKKDMFNVLDELIGPLSSHITTLLTQPISGTDDQRMHLETKKAYLSLLNSIMSAGLHRVFISERNMGAFEGLIDNMRGIAEDMTDPSSSKTALAFLGRCVYVWNRTDPSKPQRDDVLPGFEGVIYERLIPAAFRIPSHPNFNIKDGQVLVVLGEIATFLQTTGTCKGQPFYDYLLNIFFPSQNWPTTTAIEFTAKLREDQKIFRKYFTDLIRSLLSPSS</sequence>